<evidence type="ECO:0000313" key="2">
    <source>
        <dbReference type="EMBL" id="KDR44227.1"/>
    </source>
</evidence>
<comment type="caution">
    <text evidence="2">The sequence shown here is derived from an EMBL/GenBank/DDBJ whole genome shotgun (WGS) entry which is preliminary data.</text>
</comment>
<dbReference type="GO" id="GO:0006935">
    <property type="term" value="P:chemotaxis"/>
    <property type="evidence" value="ECO:0007669"/>
    <property type="project" value="InterPro"/>
</dbReference>
<dbReference type="GO" id="GO:0007165">
    <property type="term" value="P:signal transduction"/>
    <property type="evidence" value="ECO:0007669"/>
    <property type="project" value="InterPro"/>
</dbReference>
<evidence type="ECO:0000313" key="3">
    <source>
        <dbReference type="Proteomes" id="UP000027466"/>
    </source>
</evidence>
<dbReference type="EMBL" id="JFHC01000003">
    <property type="protein sequence ID" value="KDR44227.1"/>
    <property type="molecule type" value="Genomic_DNA"/>
</dbReference>
<evidence type="ECO:0000259" key="1">
    <source>
        <dbReference type="PROSITE" id="PS50851"/>
    </source>
</evidence>
<dbReference type="RefSeq" id="WP_035935173.1">
    <property type="nucleotide sequence ID" value="NZ_CADFFX010000002.1"/>
</dbReference>
<dbReference type="SUPFAM" id="SSF50341">
    <property type="entry name" value="CheW-like"/>
    <property type="match status" value="1"/>
</dbReference>
<dbReference type="Gene3D" id="2.30.30.40">
    <property type="entry name" value="SH3 Domains"/>
    <property type="match status" value="1"/>
</dbReference>
<dbReference type="Pfam" id="PF01584">
    <property type="entry name" value="CheW"/>
    <property type="match status" value="1"/>
</dbReference>
<dbReference type="Proteomes" id="UP000027466">
    <property type="component" value="Unassembled WGS sequence"/>
</dbReference>
<reference evidence="2 3" key="1">
    <citation type="submission" date="2014-03" db="EMBL/GenBank/DDBJ databases">
        <title>Draft Genome Sequences of Four Burkholderia Strains.</title>
        <authorList>
            <person name="Liu X.Y."/>
            <person name="Li C.X."/>
            <person name="Xu J.H."/>
        </authorList>
    </citation>
    <scope>NUCLEOTIDE SEQUENCE [LARGE SCALE GENOMIC DNA]</scope>
    <source>
        <strain evidence="2 3">DSM 50014</strain>
    </source>
</reference>
<dbReference type="STRING" id="60547.GCA_000751215_04349"/>
<sequence length="155" mass="16897">MLFVQFTLGAERYLLDSAQIERMLPLAPLKSLPGMPPWVAGLFDYGGEPVPVMDLSALALGVRSRERLSTRLALVHYPHATPDGVVPRRLGLLVEQATRTVSFDARAFRDPGIDTPHARYLGPVAHDAHGLAQWVRVEHLLPAGVQAQLFTASAA</sequence>
<proteinExistence type="predicted"/>
<dbReference type="PROSITE" id="PS50851">
    <property type="entry name" value="CHEW"/>
    <property type="match status" value="1"/>
</dbReference>
<dbReference type="Gene3D" id="2.40.50.180">
    <property type="entry name" value="CheA-289, Domain 4"/>
    <property type="match status" value="1"/>
</dbReference>
<gene>
    <name evidence="2" type="ORF">BG61_19375</name>
</gene>
<accession>A0A069PUW9</accession>
<name>A0A069PUW9_9BURK</name>
<protein>
    <submittedName>
        <fullName evidence="2">Chemotaxis protein CheW</fullName>
    </submittedName>
</protein>
<dbReference type="PANTHER" id="PTHR22617">
    <property type="entry name" value="CHEMOTAXIS SENSOR HISTIDINE KINASE-RELATED"/>
    <property type="match status" value="1"/>
</dbReference>
<dbReference type="InterPro" id="IPR039315">
    <property type="entry name" value="CheW"/>
</dbReference>
<dbReference type="PANTHER" id="PTHR22617:SF43">
    <property type="entry name" value="PROTEIN PILI"/>
    <property type="match status" value="1"/>
</dbReference>
<dbReference type="InterPro" id="IPR036061">
    <property type="entry name" value="CheW-like_dom_sf"/>
</dbReference>
<keyword evidence="3" id="KW-1185">Reference proteome</keyword>
<organism evidence="2 3">
    <name type="scientific">Caballeronia glathei</name>
    <dbReference type="NCBI Taxonomy" id="60547"/>
    <lineage>
        <taxon>Bacteria</taxon>
        <taxon>Pseudomonadati</taxon>
        <taxon>Pseudomonadota</taxon>
        <taxon>Betaproteobacteria</taxon>
        <taxon>Burkholderiales</taxon>
        <taxon>Burkholderiaceae</taxon>
        <taxon>Caballeronia</taxon>
    </lineage>
</organism>
<dbReference type="GO" id="GO:0005829">
    <property type="term" value="C:cytosol"/>
    <property type="evidence" value="ECO:0007669"/>
    <property type="project" value="TreeGrafter"/>
</dbReference>
<feature type="domain" description="CheW-like" evidence="1">
    <location>
        <begin position="1"/>
        <end position="146"/>
    </location>
</feature>
<dbReference type="SMART" id="SM00260">
    <property type="entry name" value="CheW"/>
    <property type="match status" value="1"/>
</dbReference>
<dbReference type="InterPro" id="IPR002545">
    <property type="entry name" value="CheW-lke_dom"/>
</dbReference>
<dbReference type="AlphaFoldDB" id="A0A069PUW9"/>